<reference evidence="2" key="1">
    <citation type="submission" date="2020-10" db="EMBL/GenBank/DDBJ databases">
        <authorList>
            <person name="Han B."/>
            <person name="Lu T."/>
            <person name="Zhao Q."/>
            <person name="Huang X."/>
            <person name="Zhao Y."/>
        </authorList>
    </citation>
    <scope>NUCLEOTIDE SEQUENCE</scope>
</reference>
<proteinExistence type="predicted"/>
<evidence type="ECO:0000313" key="2">
    <source>
        <dbReference type="EMBL" id="CAD6256313.1"/>
    </source>
</evidence>
<evidence type="ECO:0000256" key="1">
    <source>
        <dbReference type="SAM" id="MobiDB-lite"/>
    </source>
</evidence>
<gene>
    <name evidence="2" type="ORF">NCGR_LOCUS39821</name>
</gene>
<name>A0A811QD58_9POAL</name>
<feature type="compositionally biased region" description="Basic and acidic residues" evidence="1">
    <location>
        <begin position="154"/>
        <end position="170"/>
    </location>
</feature>
<evidence type="ECO:0000313" key="3">
    <source>
        <dbReference type="Proteomes" id="UP000604825"/>
    </source>
</evidence>
<feature type="region of interest" description="Disordered" evidence="1">
    <location>
        <begin position="87"/>
        <end position="118"/>
    </location>
</feature>
<accession>A0A811QD58</accession>
<feature type="region of interest" description="Disordered" evidence="1">
    <location>
        <begin position="142"/>
        <end position="180"/>
    </location>
</feature>
<comment type="caution">
    <text evidence="2">The sequence shown here is derived from an EMBL/GenBank/DDBJ whole genome shotgun (WGS) entry which is preliminary data.</text>
</comment>
<dbReference type="EMBL" id="CAJGYO010000010">
    <property type="protein sequence ID" value="CAD6256313.1"/>
    <property type="molecule type" value="Genomic_DNA"/>
</dbReference>
<sequence>MEDRNTQKKSGMVHNWISGSKMECGMYSKAESLPVVPASRFVEQWKLPVARGSVFMLGCVWAETKLYYPSIGFATKGKQEAEAAISPEAGETALMERKQSSQANRYSKKKTTTTTKKSNRQYLYVSNSACSKEDRQELAIQSSKEILKEEDDEHAGRKEDRQELTREGGRSIRPVVHPAS</sequence>
<keyword evidence="3" id="KW-1185">Reference proteome</keyword>
<dbReference type="AlphaFoldDB" id="A0A811QD58"/>
<organism evidence="2 3">
    <name type="scientific">Miscanthus lutarioriparius</name>
    <dbReference type="NCBI Taxonomy" id="422564"/>
    <lineage>
        <taxon>Eukaryota</taxon>
        <taxon>Viridiplantae</taxon>
        <taxon>Streptophyta</taxon>
        <taxon>Embryophyta</taxon>
        <taxon>Tracheophyta</taxon>
        <taxon>Spermatophyta</taxon>
        <taxon>Magnoliopsida</taxon>
        <taxon>Liliopsida</taxon>
        <taxon>Poales</taxon>
        <taxon>Poaceae</taxon>
        <taxon>PACMAD clade</taxon>
        <taxon>Panicoideae</taxon>
        <taxon>Andropogonodae</taxon>
        <taxon>Andropogoneae</taxon>
        <taxon>Saccharinae</taxon>
        <taxon>Miscanthus</taxon>
    </lineage>
</organism>
<protein>
    <submittedName>
        <fullName evidence="2">Uncharacterized protein</fullName>
    </submittedName>
</protein>
<dbReference type="Proteomes" id="UP000604825">
    <property type="component" value="Unassembled WGS sequence"/>
</dbReference>